<dbReference type="Pfam" id="PF13561">
    <property type="entry name" value="adh_short_C2"/>
    <property type="match status" value="1"/>
</dbReference>
<gene>
    <name evidence="3" type="ORF">AQJ11_34105</name>
</gene>
<keyword evidence="2" id="KW-0560">Oxidoreductase</keyword>
<name>A0A101PVL5_STRCK</name>
<dbReference type="InterPro" id="IPR002347">
    <property type="entry name" value="SDR_fam"/>
</dbReference>
<dbReference type="Gene3D" id="3.40.50.720">
    <property type="entry name" value="NAD(P)-binding Rossmann-like Domain"/>
    <property type="match status" value="1"/>
</dbReference>
<dbReference type="RefSeq" id="WP_059265788.1">
    <property type="nucleotide sequence ID" value="NZ_KQ948366.1"/>
</dbReference>
<evidence type="ECO:0000256" key="1">
    <source>
        <dbReference type="ARBA" id="ARBA00006484"/>
    </source>
</evidence>
<comment type="similarity">
    <text evidence="1">Belongs to the short-chain dehydrogenases/reductases (SDR) family.</text>
</comment>
<evidence type="ECO:0000313" key="4">
    <source>
        <dbReference type="Proteomes" id="UP000053398"/>
    </source>
</evidence>
<comment type="caution">
    <text evidence="3">The sequence shown here is derived from an EMBL/GenBank/DDBJ whole genome shotgun (WGS) entry which is preliminary data.</text>
</comment>
<accession>A0A101PVL5</accession>
<sequence length="242" mass="24901">MTDDVPLRGKVALVTGGTRGLGRVIAERLARAGCRVVACHLREEPAEPLPDGVTAVRADVTRSDAVVSLVETVGRRHGRLDFFVHNAVAFHPMSASDLDANACARDMAVALGPFVHGIGPLAGLLAASGGRIVVVSSTGGSAVVPRYVSLGMAKAALEHLVRYLAVELAPRGVAVNAVACGKLDEGEPADAGPNARIVARTPLGRLVTREELADTVSLLCHPRAGALHGQVITVDGGLSLLA</sequence>
<evidence type="ECO:0000256" key="2">
    <source>
        <dbReference type="ARBA" id="ARBA00023002"/>
    </source>
</evidence>
<protein>
    <submittedName>
        <fullName evidence="3">OxyM-ketoreductase</fullName>
    </submittedName>
</protein>
<dbReference type="InterPro" id="IPR036291">
    <property type="entry name" value="NAD(P)-bd_dom_sf"/>
</dbReference>
<keyword evidence="4" id="KW-1185">Reference proteome</keyword>
<organism evidence="3 4">
    <name type="scientific">Streptomyces corchorusii</name>
    <name type="common">Streptomyces chibaensis</name>
    <dbReference type="NCBI Taxonomy" id="1903"/>
    <lineage>
        <taxon>Bacteria</taxon>
        <taxon>Bacillati</taxon>
        <taxon>Actinomycetota</taxon>
        <taxon>Actinomycetes</taxon>
        <taxon>Kitasatosporales</taxon>
        <taxon>Streptomycetaceae</taxon>
        <taxon>Streptomyces</taxon>
    </lineage>
</organism>
<dbReference type="PANTHER" id="PTHR43639">
    <property type="entry name" value="OXIDOREDUCTASE, SHORT-CHAIN DEHYDROGENASE/REDUCTASE FAMILY (AFU_ORTHOLOGUE AFUA_5G02870)"/>
    <property type="match status" value="1"/>
</dbReference>
<dbReference type="PRINTS" id="PR00081">
    <property type="entry name" value="GDHRDH"/>
</dbReference>
<proteinExistence type="inferred from homology"/>
<reference evidence="3 4" key="1">
    <citation type="submission" date="2015-10" db="EMBL/GenBank/DDBJ databases">
        <title>Draft genome sequence of Streptomyces corchorusii DSM 40340, type strain for the species Streptomyces corchorusii.</title>
        <authorList>
            <person name="Ruckert C."/>
            <person name="Winkler A."/>
            <person name="Kalinowski J."/>
            <person name="Kampfer P."/>
            <person name="Glaeser S."/>
        </authorList>
    </citation>
    <scope>NUCLEOTIDE SEQUENCE [LARGE SCALE GENOMIC DNA]</scope>
    <source>
        <strain evidence="3 4">DSM 40340</strain>
    </source>
</reference>
<dbReference type="PANTHER" id="PTHR43639:SF1">
    <property type="entry name" value="SHORT-CHAIN DEHYDROGENASE_REDUCTASE FAMILY PROTEIN"/>
    <property type="match status" value="1"/>
</dbReference>
<dbReference type="Proteomes" id="UP000053398">
    <property type="component" value="Unassembled WGS sequence"/>
</dbReference>
<evidence type="ECO:0000313" key="3">
    <source>
        <dbReference type="EMBL" id="KUN18481.1"/>
    </source>
</evidence>
<dbReference type="SUPFAM" id="SSF51735">
    <property type="entry name" value="NAD(P)-binding Rossmann-fold domains"/>
    <property type="match status" value="1"/>
</dbReference>
<dbReference type="AlphaFoldDB" id="A0A101PVL5"/>
<dbReference type="EMBL" id="LMWP01000043">
    <property type="protein sequence ID" value="KUN18481.1"/>
    <property type="molecule type" value="Genomic_DNA"/>
</dbReference>
<dbReference type="GO" id="GO:0016491">
    <property type="term" value="F:oxidoreductase activity"/>
    <property type="evidence" value="ECO:0007669"/>
    <property type="project" value="UniProtKB-KW"/>
</dbReference>